<comment type="caution">
    <text evidence="1">The sequence shown here is derived from an EMBL/GenBank/DDBJ whole genome shotgun (WGS) entry which is preliminary data.</text>
</comment>
<sequence length="275" mass="32739">DGDLDGLQILFDQTNHNNVISVGINPEFLKYCNINVEDVKVEYASEKEHERSYKGARKILEEKIGDKIDTELYQKYEQWIEFSYHNKIELNSIIKRREEKDMYSCLVRDFCDYIEYVITQQKWNLLRYTSFKPIDDVSFKEIEKKIGSDGTFHQSIPLYYTTISYTNAPELKRIRPYIPDIDAETEEILKNNITMDDGGFEKIWEDITTLINSYSTKTYSKLYDKDAMIKQELNDEYDILYESIIDENPDLFDVNWEEFKDDEKISQFNKAITLR</sequence>
<accession>X1BRI9</accession>
<protein>
    <submittedName>
        <fullName evidence="1">Uncharacterized protein</fullName>
    </submittedName>
</protein>
<evidence type="ECO:0000313" key="1">
    <source>
        <dbReference type="EMBL" id="GAG97665.1"/>
    </source>
</evidence>
<organism evidence="1">
    <name type="scientific">marine sediment metagenome</name>
    <dbReference type="NCBI Taxonomy" id="412755"/>
    <lineage>
        <taxon>unclassified sequences</taxon>
        <taxon>metagenomes</taxon>
        <taxon>ecological metagenomes</taxon>
    </lineage>
</organism>
<proteinExistence type="predicted"/>
<gene>
    <name evidence="1" type="ORF">S01H4_49212</name>
</gene>
<dbReference type="EMBL" id="BART01027817">
    <property type="protein sequence ID" value="GAG97665.1"/>
    <property type="molecule type" value="Genomic_DNA"/>
</dbReference>
<dbReference type="AlphaFoldDB" id="X1BRI9"/>
<name>X1BRI9_9ZZZZ</name>
<feature type="non-terminal residue" evidence="1">
    <location>
        <position position="1"/>
    </location>
</feature>
<reference evidence="1" key="1">
    <citation type="journal article" date="2014" name="Front. Microbiol.">
        <title>High frequency of phylogenetically diverse reductive dehalogenase-homologous genes in deep subseafloor sedimentary metagenomes.</title>
        <authorList>
            <person name="Kawai M."/>
            <person name="Futagami T."/>
            <person name="Toyoda A."/>
            <person name="Takaki Y."/>
            <person name="Nishi S."/>
            <person name="Hori S."/>
            <person name="Arai W."/>
            <person name="Tsubouchi T."/>
            <person name="Morono Y."/>
            <person name="Uchiyama I."/>
            <person name="Ito T."/>
            <person name="Fujiyama A."/>
            <person name="Inagaki F."/>
            <person name="Takami H."/>
        </authorList>
    </citation>
    <scope>NUCLEOTIDE SEQUENCE</scope>
    <source>
        <strain evidence="1">Expedition CK06-06</strain>
    </source>
</reference>
<feature type="non-terminal residue" evidence="1">
    <location>
        <position position="275"/>
    </location>
</feature>